<dbReference type="RefSeq" id="WP_083512390.1">
    <property type="nucleotide sequence ID" value="NZ_CP011131.1"/>
</dbReference>
<dbReference type="EMBL" id="CP093547">
    <property type="protein sequence ID" value="UNP31245.1"/>
    <property type="molecule type" value="Genomic_DNA"/>
</dbReference>
<dbReference type="InterPro" id="IPR006530">
    <property type="entry name" value="YD"/>
</dbReference>
<sequence length="816" mass="88944">MSRRNGVPLAAHNRRPRAAALAISLGVALSASVQAQEAGKLWISNSIPTQPQRTESGIQQEIKTFLSNYPGGAASKLLVTGNVVLGSRALYNYDFEPLPPIIEPWRYSQFTSGNPPEVGSVEALKAQLIQRYNQESADEGCAAVTTIQIAPDWSEEIFWDDDKTATMGYSDYTGTRSAWTGSQCDTVNLSGSLKRDRDVTCPNDALLSWREDQQACGGPPFQITYETAPLPKNECPVGNPCDPTTGDKSEPAPDFDLGWIAFDRHYHSMASAGRSGFGDGWTHSHNIQLAVGTDPMDPNQTLRVGLVESDGSQISFTAVSSAYEADDGSGDRVVADGTDWLLYRSDRVLRFNPSGRLIEQRFEDGSSLSYSYDASRRLATITHSNGRSLVFEYSAGGDNAPIVAIRSAGVALASYTYTAGGQVETVTYAGGGVRTYHYEDSRFPRFLTGVTREDGQRYSTFAYDDKARVISSTHAGGVDSVTLTYPVAGGSIVTDALGRATTYGVGAAGPNGLPRKPSQFTDVRGSITRTYLDETVDFRRRLSTVKDRQSVETQHSYAEANDVITGQLARTHTVKEAAGLAEERISDRRTDISSNRLIFSRIGNRETRIVRNARLQPATVTVRDAVSNETRATTYAYCEAADVAASNSVCPILGLPKSVDGPRSDVNDVVRFEYYGSDDSTCATQPTLCTYRKGDLRKTIDALGRTTEVLGYDPQGRPLSVIDPNGVVTDYEYQSRGWLTATKVRGADNAVETDDRITRIEYEPTGLVKKVTLPGSVYTRYTYDAAQRLTDVIDNAGNTIHYTLDLAGNRKQEDTK</sequence>
<dbReference type="Proteomes" id="UP000829194">
    <property type="component" value="Chromosome"/>
</dbReference>
<feature type="chain" id="PRO_5045464472" evidence="1">
    <location>
        <begin position="36"/>
        <end position="816"/>
    </location>
</feature>
<name>A0ABY3XHW5_9GAMM</name>
<proteinExistence type="predicted"/>
<accession>A0ABY3XHW5</accession>
<keyword evidence="1" id="KW-0732">Signal</keyword>
<evidence type="ECO:0000313" key="4">
    <source>
        <dbReference type="Proteomes" id="UP000829194"/>
    </source>
</evidence>
<organism evidence="3 4">
    <name type="scientific">Lysobacter gummosus</name>
    <dbReference type="NCBI Taxonomy" id="262324"/>
    <lineage>
        <taxon>Bacteria</taxon>
        <taxon>Pseudomonadati</taxon>
        <taxon>Pseudomonadota</taxon>
        <taxon>Gammaproteobacteria</taxon>
        <taxon>Lysobacterales</taxon>
        <taxon>Lysobacteraceae</taxon>
        <taxon>Lysobacter</taxon>
    </lineage>
</organism>
<dbReference type="InterPro" id="IPR031325">
    <property type="entry name" value="RHS_repeat"/>
</dbReference>
<dbReference type="PANTHER" id="PTHR32305">
    <property type="match status" value="1"/>
</dbReference>
<protein>
    <submittedName>
        <fullName evidence="3">DUF6531 domain-containing protein</fullName>
    </submittedName>
</protein>
<dbReference type="InterPro" id="IPR050708">
    <property type="entry name" value="T6SS_VgrG/RHS"/>
</dbReference>
<dbReference type="Gene3D" id="2.180.10.10">
    <property type="entry name" value="RHS repeat-associated core"/>
    <property type="match status" value="2"/>
</dbReference>
<evidence type="ECO:0000259" key="2">
    <source>
        <dbReference type="Pfam" id="PF20148"/>
    </source>
</evidence>
<evidence type="ECO:0000313" key="3">
    <source>
        <dbReference type="EMBL" id="UNP31245.1"/>
    </source>
</evidence>
<keyword evidence="4" id="KW-1185">Reference proteome</keyword>
<dbReference type="Pfam" id="PF05593">
    <property type="entry name" value="RHS_repeat"/>
    <property type="match status" value="3"/>
</dbReference>
<reference evidence="3 4" key="1">
    <citation type="submission" date="2022-03" db="EMBL/GenBank/DDBJ databases">
        <title>Complete genome sequence of Lysobacter capsici VKM B-2533 and Lysobacter gummosus 10.1.1, promising sources of lytic agents.</title>
        <authorList>
            <person name="Tarlachkov S.V."/>
            <person name="Kudryakova I.V."/>
            <person name="Afoshin A.S."/>
            <person name="Leontyevskaya E.A."/>
            <person name="Leontyevskaya N.V."/>
        </authorList>
    </citation>
    <scope>NUCLEOTIDE SEQUENCE [LARGE SCALE GENOMIC DNA]</scope>
    <source>
        <strain evidence="3 4">10.1.1</strain>
    </source>
</reference>
<gene>
    <name evidence="3" type="ORF">MOV92_08395</name>
</gene>
<evidence type="ECO:0000256" key="1">
    <source>
        <dbReference type="SAM" id="SignalP"/>
    </source>
</evidence>
<dbReference type="InterPro" id="IPR045351">
    <property type="entry name" value="DUF6531"/>
</dbReference>
<feature type="domain" description="DUF6531" evidence="2">
    <location>
        <begin position="238"/>
        <end position="316"/>
    </location>
</feature>
<dbReference type="Pfam" id="PF20148">
    <property type="entry name" value="DUF6531"/>
    <property type="match status" value="1"/>
</dbReference>
<dbReference type="PANTHER" id="PTHR32305:SF15">
    <property type="entry name" value="PROTEIN RHSA-RELATED"/>
    <property type="match status" value="1"/>
</dbReference>
<dbReference type="NCBIfam" id="TIGR01643">
    <property type="entry name" value="YD_repeat_2x"/>
    <property type="match status" value="3"/>
</dbReference>
<feature type="signal peptide" evidence="1">
    <location>
        <begin position="1"/>
        <end position="35"/>
    </location>
</feature>